<keyword evidence="7" id="KW-0808">Transferase</keyword>
<evidence type="ECO:0000256" key="3">
    <source>
        <dbReference type="ARBA" id="ARBA00022989"/>
    </source>
</evidence>
<protein>
    <submittedName>
        <fullName evidence="7">Putative acyltransferase required for palmitoylation of hedgehog hh family of secreted signaling</fullName>
    </submittedName>
</protein>
<feature type="transmembrane region" description="Helical" evidence="6">
    <location>
        <begin position="416"/>
        <end position="433"/>
    </location>
</feature>
<feature type="transmembrane region" description="Helical" evidence="6">
    <location>
        <begin position="313"/>
        <end position="333"/>
    </location>
</feature>
<evidence type="ECO:0000256" key="2">
    <source>
        <dbReference type="ARBA" id="ARBA00022692"/>
    </source>
</evidence>
<feature type="non-terminal residue" evidence="7">
    <location>
        <position position="1"/>
    </location>
</feature>
<feature type="transmembrane region" description="Helical" evidence="6">
    <location>
        <begin position="393"/>
        <end position="410"/>
    </location>
</feature>
<dbReference type="EMBL" id="GFAC01000263">
    <property type="protein sequence ID" value="JAT98925.1"/>
    <property type="molecule type" value="mRNA"/>
</dbReference>
<keyword evidence="2 6" id="KW-0812">Transmembrane</keyword>
<evidence type="ECO:0000256" key="1">
    <source>
        <dbReference type="ARBA" id="ARBA00004141"/>
    </source>
</evidence>
<proteinExistence type="evidence at transcript level"/>
<feature type="transmembrane region" description="Helical" evidence="6">
    <location>
        <begin position="459"/>
        <end position="480"/>
    </location>
</feature>
<evidence type="ECO:0000256" key="4">
    <source>
        <dbReference type="ARBA" id="ARBA00023136"/>
    </source>
</evidence>
<dbReference type="AlphaFoldDB" id="A0A1E1XI43"/>
<name>A0A1E1XI43_9ACAR</name>
<dbReference type="InterPro" id="IPR051085">
    <property type="entry name" value="MB_O-acyltransferase"/>
</dbReference>
<feature type="transmembrane region" description="Helical" evidence="6">
    <location>
        <begin position="118"/>
        <end position="137"/>
    </location>
</feature>
<dbReference type="Pfam" id="PF03062">
    <property type="entry name" value="MBOAT"/>
    <property type="match status" value="1"/>
</dbReference>
<feature type="transmembrane region" description="Helical" evidence="6">
    <location>
        <begin position="492"/>
        <end position="517"/>
    </location>
</feature>
<accession>A0A1E1XI43</accession>
<comment type="subcellular location">
    <subcellularLocation>
        <location evidence="1">Membrane</location>
        <topology evidence="1">Multi-pass membrane protein</topology>
    </subcellularLocation>
</comment>
<organism evidence="7">
    <name type="scientific">Amblyomma aureolatum</name>
    <dbReference type="NCBI Taxonomy" id="187763"/>
    <lineage>
        <taxon>Eukaryota</taxon>
        <taxon>Metazoa</taxon>
        <taxon>Ecdysozoa</taxon>
        <taxon>Arthropoda</taxon>
        <taxon>Chelicerata</taxon>
        <taxon>Arachnida</taxon>
        <taxon>Acari</taxon>
        <taxon>Parasitiformes</taxon>
        <taxon>Ixodida</taxon>
        <taxon>Ixodoidea</taxon>
        <taxon>Ixodidae</taxon>
        <taxon>Amblyomminae</taxon>
        <taxon>Amblyomma</taxon>
    </lineage>
</organism>
<comment type="similarity">
    <text evidence="5">Belongs to the membrane-bound acyltransferase family. HHAT subfamily.</text>
</comment>
<dbReference type="GO" id="GO:0016409">
    <property type="term" value="F:palmitoyltransferase activity"/>
    <property type="evidence" value="ECO:0007669"/>
    <property type="project" value="TreeGrafter"/>
</dbReference>
<keyword evidence="7" id="KW-0012">Acyltransferase</keyword>
<feature type="transmembrane region" description="Helical" evidence="6">
    <location>
        <begin position="35"/>
        <end position="54"/>
    </location>
</feature>
<feature type="transmembrane region" description="Helical" evidence="6">
    <location>
        <begin position="286"/>
        <end position="307"/>
    </location>
</feature>
<keyword evidence="4 6" id="KW-0472">Membrane</keyword>
<evidence type="ECO:0000256" key="5">
    <source>
        <dbReference type="ARBA" id="ARBA00038268"/>
    </source>
</evidence>
<dbReference type="GO" id="GO:0016020">
    <property type="term" value="C:membrane"/>
    <property type="evidence" value="ECO:0007669"/>
    <property type="project" value="UniProtKB-SubCell"/>
</dbReference>
<dbReference type="InterPro" id="IPR004299">
    <property type="entry name" value="MBOAT_fam"/>
</dbReference>
<evidence type="ECO:0000256" key="6">
    <source>
        <dbReference type="SAM" id="Phobius"/>
    </source>
</evidence>
<dbReference type="PANTHER" id="PTHR13285:SF18">
    <property type="entry name" value="PROTEIN-CYSTEINE N-PALMITOYLTRANSFERASE RASP"/>
    <property type="match status" value="1"/>
</dbReference>
<reference evidence="7" key="1">
    <citation type="journal article" date="2017" name="Front. Cell. Infect. Microbiol.">
        <title>The Distinct Transcriptional Response of the Midgut of Amblyomma sculptum and Amblyomma aureolatum Ticks to Rickettsia rickettsii Correlates to Their Differences in Susceptibility to Infection.</title>
        <authorList>
            <person name="Martins L.A."/>
            <person name="Galletti M.F.B.M."/>
            <person name="Ribeiro J.M."/>
            <person name="Fujita A."/>
            <person name="Costa F.B."/>
            <person name="Labruna M.B."/>
            <person name="Daffre S."/>
            <person name="Fogaca A.C."/>
        </authorList>
    </citation>
    <scope>NUCLEOTIDE SEQUENCE</scope>
</reference>
<dbReference type="PANTHER" id="PTHR13285">
    <property type="entry name" value="ACYLTRANSFERASE"/>
    <property type="match status" value="1"/>
</dbReference>
<sequence>RNTSEDMTITEATHNGAVPHRKTDSERWRWDMIKVFHWVFLVSGVLYAMWRLSVSEESAFLAKELPRAFKPSRYGLQRKQDDTHYGWRTTRSFVTENWKWLLLHPVLARATAHFAPSLVPVFYVAYSSLFAASQLSWEVTVAFLCQHALFYAVSALRIPALSYVAALVILLHKVIGGKDVFLYLYEHYGRMCYMVTYVACHWNILRCLSYSVDFIRSEKLKPEESRRRWPPYWKTLAYVIYLPTVYLGPLQNYDDYAAQLDKERPGCTPREIASAVARLLRSGAHFVLMEAMTHYIYSSAMAGWPWMIEKLDLASVVGFVLAFHFFFYIRYVFTYGFAGALANAEGIEIPPHARCIARLNKCSQFWRYFDRGMHLLIRKYFYEPLAGGRKGPGWLVLGTAMSFAFTWYWHDMEKGDGIWCALSVLGISFEVFVTEIRKWTPIKNIETRYLGTADRMREAAALLGSPHYLLTILACLFHLVDVEVCLTVCRRILLGFPFPLVPVLAGLYSACHVASYIKEWEETAKRKQA</sequence>
<dbReference type="GO" id="GO:0005783">
    <property type="term" value="C:endoplasmic reticulum"/>
    <property type="evidence" value="ECO:0007669"/>
    <property type="project" value="TreeGrafter"/>
</dbReference>
<evidence type="ECO:0000313" key="7">
    <source>
        <dbReference type="EMBL" id="JAT98925.1"/>
    </source>
</evidence>
<keyword evidence="3 6" id="KW-1133">Transmembrane helix</keyword>